<dbReference type="AlphaFoldDB" id="A0AAP0FYU5"/>
<keyword evidence="2" id="KW-0943">RNA-mediated gene silencing</keyword>
<protein>
    <submittedName>
        <fullName evidence="8">Uncharacterized protein</fullName>
    </submittedName>
</protein>
<feature type="domain" description="Zinc finger-XS" evidence="7">
    <location>
        <begin position="45"/>
        <end position="86"/>
    </location>
</feature>
<dbReference type="Proteomes" id="UP001418222">
    <property type="component" value="Unassembled WGS sequence"/>
</dbReference>
<dbReference type="InterPro" id="IPR005380">
    <property type="entry name" value="XS_domain"/>
</dbReference>
<dbReference type="PANTHER" id="PTHR21596:SF51">
    <property type="entry name" value="OS01G0147700 PROTEIN"/>
    <property type="match status" value="1"/>
</dbReference>
<reference evidence="8 9" key="1">
    <citation type="journal article" date="2022" name="Nat. Plants">
        <title>Genomes of leafy and leafless Platanthera orchids illuminate the evolution of mycoheterotrophy.</title>
        <authorList>
            <person name="Li M.H."/>
            <person name="Liu K.W."/>
            <person name="Li Z."/>
            <person name="Lu H.C."/>
            <person name="Ye Q.L."/>
            <person name="Zhang D."/>
            <person name="Wang J.Y."/>
            <person name="Li Y.F."/>
            <person name="Zhong Z.M."/>
            <person name="Liu X."/>
            <person name="Yu X."/>
            <person name="Liu D.K."/>
            <person name="Tu X.D."/>
            <person name="Liu B."/>
            <person name="Hao Y."/>
            <person name="Liao X.Y."/>
            <person name="Jiang Y.T."/>
            <person name="Sun W.H."/>
            <person name="Chen J."/>
            <person name="Chen Y.Q."/>
            <person name="Ai Y."/>
            <person name="Zhai J.W."/>
            <person name="Wu S.S."/>
            <person name="Zhou Z."/>
            <person name="Hsiao Y.Y."/>
            <person name="Wu W.L."/>
            <person name="Chen Y.Y."/>
            <person name="Lin Y.F."/>
            <person name="Hsu J.L."/>
            <person name="Li C.Y."/>
            <person name="Wang Z.W."/>
            <person name="Zhao X."/>
            <person name="Zhong W.Y."/>
            <person name="Ma X.K."/>
            <person name="Ma L."/>
            <person name="Huang J."/>
            <person name="Chen G.Z."/>
            <person name="Huang M.Z."/>
            <person name="Huang L."/>
            <person name="Peng D.H."/>
            <person name="Luo Y.B."/>
            <person name="Zou S.Q."/>
            <person name="Chen S.P."/>
            <person name="Lan S."/>
            <person name="Tsai W.C."/>
            <person name="Van de Peer Y."/>
            <person name="Liu Z.J."/>
        </authorList>
    </citation>
    <scope>NUCLEOTIDE SEQUENCE [LARGE SCALE GENOMIC DNA]</scope>
    <source>
        <strain evidence="8">Lor287</strain>
    </source>
</reference>
<dbReference type="InterPro" id="IPR038588">
    <property type="entry name" value="XS_domain_sf"/>
</dbReference>
<organism evidence="8 9">
    <name type="scientific">Platanthera zijinensis</name>
    <dbReference type="NCBI Taxonomy" id="2320716"/>
    <lineage>
        <taxon>Eukaryota</taxon>
        <taxon>Viridiplantae</taxon>
        <taxon>Streptophyta</taxon>
        <taxon>Embryophyta</taxon>
        <taxon>Tracheophyta</taxon>
        <taxon>Spermatophyta</taxon>
        <taxon>Magnoliopsida</taxon>
        <taxon>Liliopsida</taxon>
        <taxon>Asparagales</taxon>
        <taxon>Orchidaceae</taxon>
        <taxon>Orchidoideae</taxon>
        <taxon>Orchideae</taxon>
        <taxon>Orchidinae</taxon>
        <taxon>Platanthera</taxon>
    </lineage>
</organism>
<keyword evidence="9" id="KW-1185">Reference proteome</keyword>
<dbReference type="InterPro" id="IPR005381">
    <property type="entry name" value="Znf-XS_domain"/>
</dbReference>
<name>A0AAP0FYU5_9ASPA</name>
<proteinExistence type="predicted"/>
<evidence type="ECO:0000259" key="6">
    <source>
        <dbReference type="Pfam" id="PF03469"/>
    </source>
</evidence>
<dbReference type="Pfam" id="PF03469">
    <property type="entry name" value="XH"/>
    <property type="match status" value="1"/>
</dbReference>
<evidence type="ECO:0000256" key="1">
    <source>
        <dbReference type="ARBA" id="ARBA00023054"/>
    </source>
</evidence>
<dbReference type="Pfam" id="PF03470">
    <property type="entry name" value="zf-XS"/>
    <property type="match status" value="1"/>
</dbReference>
<keyword evidence="1 3" id="KW-0175">Coiled coil</keyword>
<sequence length="631" mass="72511">MADDDSSDQDSEFSDSELEDYAEKAYLMLKTGNYRILNSDGTLRCPFCAGKKKQDYRYKDLLQHAVGRGSSTSRKAKEKANHLGFARFLQIDLGFPDDPSSAAPPPPPAADPAGPGSNSGLVELFVWPWAGIVVNFPTEENTGTPLEQQFSEFNPIHVIVSPERDCESGKGEAVILFNKDWRGFKDAMSFENHFKVKLLGKKEWSERKGSSFTGIHGWIARDDDYNSGTLIASILQTHGALKTVADVTEDEAVENGMVVAALAKKMEVRNKYLRELECRYTETSISLKNMMESKQKILQDYNEEMRNIQRKARENARQILMENDKLKLELDTKKNEIEQRCKELYKYEVKSDGEKRSFDIEKEKTDRENTNLELATIEKVKADEDVKKLMEEHKREKEVALARILQLERELNQKQKLELEITQLKGKLKVMEHLQGEEDIDKKIEEIHHRLEEDKEGLEELHNTLFVKEREANEELNEARKELIEGLTKLLKGPTLIGIKRMGDLDIKPFESACKKKFPAEDADMKASEFCSSWDEEIRNPSWHPFKVIESDGETKEVIDENDPKLKSLWIDFGDDVLNSVKKALSELNEYNPSGRYPVSELWNCKEGRKATMKEVIQYIVKQFKARKARR</sequence>
<feature type="coiled-coil region" evidence="3">
    <location>
        <begin position="372"/>
        <end position="434"/>
    </location>
</feature>
<dbReference type="InterPro" id="IPR005379">
    <property type="entry name" value="FDM1-5/IDN2_XH"/>
</dbReference>
<evidence type="ECO:0000313" key="9">
    <source>
        <dbReference type="Proteomes" id="UP001418222"/>
    </source>
</evidence>
<evidence type="ECO:0000256" key="4">
    <source>
        <dbReference type="SAM" id="MobiDB-lite"/>
    </source>
</evidence>
<evidence type="ECO:0000256" key="2">
    <source>
        <dbReference type="ARBA" id="ARBA00023158"/>
    </source>
</evidence>
<dbReference type="GO" id="GO:0080188">
    <property type="term" value="P:gene silencing by siRNA-directed DNA methylation"/>
    <property type="evidence" value="ECO:0007669"/>
    <property type="project" value="InterPro"/>
</dbReference>
<dbReference type="EMBL" id="JBBWWQ010000016">
    <property type="protein sequence ID" value="KAK8925831.1"/>
    <property type="molecule type" value="Genomic_DNA"/>
</dbReference>
<dbReference type="PANTHER" id="PTHR21596">
    <property type="entry name" value="RIBONUCLEASE P SUBUNIT P38"/>
    <property type="match status" value="1"/>
</dbReference>
<dbReference type="Gene3D" id="3.30.70.2890">
    <property type="entry name" value="XS domain"/>
    <property type="match status" value="1"/>
</dbReference>
<evidence type="ECO:0000259" key="5">
    <source>
        <dbReference type="Pfam" id="PF03468"/>
    </source>
</evidence>
<accession>A0AAP0FYU5</accession>
<evidence type="ECO:0000313" key="8">
    <source>
        <dbReference type="EMBL" id="KAK8925831.1"/>
    </source>
</evidence>
<dbReference type="Pfam" id="PF03468">
    <property type="entry name" value="XS"/>
    <property type="match status" value="1"/>
</dbReference>
<feature type="domain" description="Factor of DNA methylation 1-5/IDN2" evidence="6">
    <location>
        <begin position="500"/>
        <end position="629"/>
    </location>
</feature>
<feature type="region of interest" description="Disordered" evidence="4">
    <location>
        <begin position="96"/>
        <end position="115"/>
    </location>
</feature>
<feature type="coiled-coil region" evidence="3">
    <location>
        <begin position="458"/>
        <end position="489"/>
    </location>
</feature>
<feature type="coiled-coil region" evidence="3">
    <location>
        <begin position="291"/>
        <end position="343"/>
    </location>
</feature>
<dbReference type="InterPro" id="IPR045177">
    <property type="entry name" value="FDM1-5/IDN2"/>
</dbReference>
<comment type="caution">
    <text evidence="8">The sequence shown here is derived from an EMBL/GenBank/DDBJ whole genome shotgun (WGS) entry which is preliminary data.</text>
</comment>
<gene>
    <name evidence="8" type="ORF">KSP39_PZI019026</name>
</gene>
<evidence type="ECO:0000256" key="3">
    <source>
        <dbReference type="SAM" id="Coils"/>
    </source>
</evidence>
<evidence type="ECO:0000259" key="7">
    <source>
        <dbReference type="Pfam" id="PF03470"/>
    </source>
</evidence>
<feature type="domain" description="XS" evidence="5">
    <location>
        <begin position="123"/>
        <end position="227"/>
    </location>
</feature>